<dbReference type="AlphaFoldDB" id="A0A0R1GX18"/>
<sequence>MDYGTGIPIKNCLILQNRVASRQRGFYIAKLPPLKKYVILIIQAKSSKQHSKKCHFLNVHEIFDPQH</sequence>
<dbReference type="Proteomes" id="UP000051176">
    <property type="component" value="Unassembled WGS sequence"/>
</dbReference>
<evidence type="ECO:0000313" key="1">
    <source>
        <dbReference type="EMBL" id="KRK38297.1"/>
    </source>
</evidence>
<dbReference type="STRING" id="357278.IV61_GL002350"/>
<dbReference type="EMBL" id="AZCZ01000007">
    <property type="protein sequence ID" value="KRK38297.1"/>
    <property type="molecule type" value="Genomic_DNA"/>
</dbReference>
<keyword evidence="2" id="KW-1185">Reference proteome</keyword>
<comment type="caution">
    <text evidence="1">The sequence shown here is derived from an EMBL/GenBank/DDBJ whole genome shotgun (WGS) entry which is preliminary data.</text>
</comment>
<protein>
    <submittedName>
        <fullName evidence="1">Uncharacterized protein</fullName>
    </submittedName>
</protein>
<proteinExistence type="predicted"/>
<gene>
    <name evidence="1" type="ORF">FD07_GL002112</name>
</gene>
<reference evidence="1 2" key="1">
    <citation type="journal article" date="2015" name="Genome Announc.">
        <title>Expanding the biotechnology potential of lactobacilli through comparative genomics of 213 strains and associated genera.</title>
        <authorList>
            <person name="Sun Z."/>
            <person name="Harris H.M."/>
            <person name="McCann A."/>
            <person name="Guo C."/>
            <person name="Argimon S."/>
            <person name="Zhang W."/>
            <person name="Yang X."/>
            <person name="Jeffery I.B."/>
            <person name="Cooney J.C."/>
            <person name="Kagawa T.F."/>
            <person name="Liu W."/>
            <person name="Song Y."/>
            <person name="Salvetti E."/>
            <person name="Wrobel A."/>
            <person name="Rasinkangas P."/>
            <person name="Parkhill J."/>
            <person name="Rea M.C."/>
            <person name="O'Sullivan O."/>
            <person name="Ritari J."/>
            <person name="Douillard F.P."/>
            <person name="Paul Ross R."/>
            <person name="Yang R."/>
            <person name="Briner A.E."/>
            <person name="Felis G.E."/>
            <person name="de Vos W.M."/>
            <person name="Barrangou R."/>
            <person name="Klaenhammer T.R."/>
            <person name="Caufield P.W."/>
            <person name="Cui Y."/>
            <person name="Zhang H."/>
            <person name="O'Toole P.W."/>
        </authorList>
    </citation>
    <scope>NUCLEOTIDE SEQUENCE [LARGE SCALE GENOMIC DNA]</scope>
    <source>
        <strain evidence="1 2">ATCC 53295</strain>
    </source>
</reference>
<accession>A0A0R1GX18</accession>
<name>A0A0R1GX18_9LACO</name>
<organism evidence="1 2">
    <name type="scientific">Levilactobacillus parabrevis ATCC 53295</name>
    <dbReference type="NCBI Taxonomy" id="1267003"/>
    <lineage>
        <taxon>Bacteria</taxon>
        <taxon>Bacillati</taxon>
        <taxon>Bacillota</taxon>
        <taxon>Bacilli</taxon>
        <taxon>Lactobacillales</taxon>
        <taxon>Lactobacillaceae</taxon>
        <taxon>Levilactobacillus</taxon>
    </lineage>
</organism>
<evidence type="ECO:0000313" key="2">
    <source>
        <dbReference type="Proteomes" id="UP000051176"/>
    </source>
</evidence>